<keyword evidence="4 8" id="KW-0762">Sugar transport</keyword>
<dbReference type="GO" id="GO:0005886">
    <property type="term" value="C:plasma membrane"/>
    <property type="evidence" value="ECO:0007669"/>
    <property type="project" value="UniProtKB-SubCell"/>
</dbReference>
<dbReference type="Pfam" id="PF02378">
    <property type="entry name" value="PTS_EIIC"/>
    <property type="match status" value="1"/>
</dbReference>
<dbReference type="InterPro" id="IPR051088">
    <property type="entry name" value="PTS_Sugar-EIIC/EIIB"/>
</dbReference>
<feature type="transmembrane region" description="Helical" evidence="9">
    <location>
        <begin position="335"/>
        <end position="366"/>
    </location>
</feature>
<evidence type="ECO:0000256" key="6">
    <source>
        <dbReference type="ARBA" id="ARBA00022989"/>
    </source>
</evidence>
<dbReference type="RefSeq" id="WP_142089507.1">
    <property type="nucleotide sequence ID" value="NZ_CP035485.1"/>
</dbReference>
<dbReference type="EMBL" id="CP035485">
    <property type="protein sequence ID" value="QDI91423.1"/>
    <property type="molecule type" value="Genomic_DNA"/>
</dbReference>
<feature type="transmembrane region" description="Helical" evidence="9">
    <location>
        <begin position="386"/>
        <end position="416"/>
    </location>
</feature>
<keyword evidence="12" id="KW-1185">Reference proteome</keyword>
<dbReference type="InterPro" id="IPR004796">
    <property type="entry name" value="PTS_IIC_cello"/>
</dbReference>
<keyword evidence="6 9" id="KW-1133">Transmembrane helix</keyword>
<feature type="transmembrane region" description="Helical" evidence="9">
    <location>
        <begin position="28"/>
        <end position="47"/>
    </location>
</feature>
<evidence type="ECO:0000256" key="7">
    <source>
        <dbReference type="ARBA" id="ARBA00023136"/>
    </source>
</evidence>
<feature type="transmembrane region" description="Helical" evidence="9">
    <location>
        <begin position="291"/>
        <end position="314"/>
    </location>
</feature>
<evidence type="ECO:0000256" key="8">
    <source>
        <dbReference type="PIRNR" id="PIRNR006351"/>
    </source>
</evidence>
<keyword evidence="7 8" id="KW-0472">Membrane</keyword>
<keyword evidence="3 8" id="KW-1003">Cell membrane</keyword>
<dbReference type="GO" id="GO:0008982">
    <property type="term" value="F:protein-N(PI)-phosphohistidine-sugar phosphotransferase activity"/>
    <property type="evidence" value="ECO:0007669"/>
    <property type="project" value="UniProtKB-UniRule"/>
</dbReference>
<reference evidence="12" key="1">
    <citation type="submission" date="2019-01" db="EMBL/GenBank/DDBJ databases">
        <title>Genomic analysis of Salicibibacter sp. NKC3-5.</title>
        <authorList>
            <person name="Oh Y.J."/>
        </authorList>
    </citation>
    <scope>NUCLEOTIDE SEQUENCE [LARGE SCALE GENOMIC DNA]</scope>
    <source>
        <strain evidence="12">NKC3-5</strain>
    </source>
</reference>
<evidence type="ECO:0000259" key="10">
    <source>
        <dbReference type="PROSITE" id="PS51105"/>
    </source>
</evidence>
<evidence type="ECO:0000313" key="11">
    <source>
        <dbReference type="EMBL" id="QDI91423.1"/>
    </source>
</evidence>
<dbReference type="PANTHER" id="PTHR33989">
    <property type="match status" value="1"/>
</dbReference>
<dbReference type="InterPro" id="IPR004501">
    <property type="entry name" value="PTS_EIIC_3"/>
</dbReference>
<dbReference type="InterPro" id="IPR003352">
    <property type="entry name" value="PTS_EIIC"/>
</dbReference>
<dbReference type="PIRSF" id="PIRSF006351">
    <property type="entry name" value="PTS_EIIC-Cellobiose"/>
    <property type="match status" value="1"/>
</dbReference>
<evidence type="ECO:0000313" key="12">
    <source>
        <dbReference type="Proteomes" id="UP000319756"/>
    </source>
</evidence>
<feature type="transmembrane region" description="Helical" evidence="9">
    <location>
        <begin position="229"/>
        <end position="247"/>
    </location>
</feature>
<protein>
    <recommendedName>
        <fullName evidence="8">Permease IIC component</fullName>
    </recommendedName>
</protein>
<dbReference type="NCBIfam" id="TIGR00410">
    <property type="entry name" value="lacE"/>
    <property type="match status" value="1"/>
</dbReference>
<dbReference type="GO" id="GO:1902815">
    <property type="term" value="P:N,N'-diacetylchitobiose import"/>
    <property type="evidence" value="ECO:0007669"/>
    <property type="project" value="TreeGrafter"/>
</dbReference>
<comment type="function">
    <text evidence="8">The phosphoenolpyruvate-dependent sugar phosphotransferase system (PTS), a major carbohydrate active -transport system, catalyzes the phosphorylation of incoming sugar substrates concomitant with their translocation across the cell membrane.</text>
</comment>
<feature type="domain" description="PTS EIIC type-3" evidence="10">
    <location>
        <begin position="5"/>
        <end position="416"/>
    </location>
</feature>
<proteinExistence type="predicted"/>
<dbReference type="OrthoDB" id="1641940at2"/>
<feature type="transmembrane region" description="Helical" evidence="9">
    <location>
        <begin position="187"/>
        <end position="209"/>
    </location>
</feature>
<keyword evidence="2 8" id="KW-0813">Transport</keyword>
<dbReference type="PROSITE" id="PS51105">
    <property type="entry name" value="PTS_EIIC_TYPE_3"/>
    <property type="match status" value="1"/>
</dbReference>
<evidence type="ECO:0000256" key="5">
    <source>
        <dbReference type="ARBA" id="ARBA00022692"/>
    </source>
</evidence>
<name>A0A514LHU4_9BACI</name>
<dbReference type="AlphaFoldDB" id="A0A514LHU4"/>
<dbReference type="GO" id="GO:0009401">
    <property type="term" value="P:phosphoenolpyruvate-dependent sugar phosphotransferase system"/>
    <property type="evidence" value="ECO:0007669"/>
    <property type="project" value="InterPro"/>
</dbReference>
<evidence type="ECO:0000256" key="3">
    <source>
        <dbReference type="ARBA" id="ARBA00022475"/>
    </source>
</evidence>
<gene>
    <name evidence="11" type="ORF">EPH95_09710</name>
</gene>
<feature type="transmembrane region" description="Helical" evidence="9">
    <location>
        <begin position="110"/>
        <end position="128"/>
    </location>
</feature>
<evidence type="ECO:0000256" key="4">
    <source>
        <dbReference type="ARBA" id="ARBA00022597"/>
    </source>
</evidence>
<keyword evidence="5 9" id="KW-0812">Transmembrane</keyword>
<accession>A0A514LHU4</accession>
<dbReference type="KEGG" id="sale:EPH95_09710"/>
<evidence type="ECO:0000256" key="2">
    <source>
        <dbReference type="ARBA" id="ARBA00022448"/>
    </source>
</evidence>
<dbReference type="Proteomes" id="UP000319756">
    <property type="component" value="Chromosome"/>
</dbReference>
<feature type="transmembrane region" description="Helical" evidence="9">
    <location>
        <begin position="77"/>
        <end position="98"/>
    </location>
</feature>
<comment type="subcellular location">
    <subcellularLocation>
        <location evidence="1">Cell membrane</location>
        <topology evidence="1">Multi-pass membrane protein</topology>
    </subcellularLocation>
</comment>
<evidence type="ECO:0000256" key="1">
    <source>
        <dbReference type="ARBA" id="ARBA00004651"/>
    </source>
</evidence>
<evidence type="ECO:0000256" key="9">
    <source>
        <dbReference type="SAM" id="Phobius"/>
    </source>
</evidence>
<dbReference type="PANTHER" id="PTHR33989:SF4">
    <property type="entry name" value="PTS SYSTEM N,N'-DIACETYLCHITOBIOSE-SPECIFIC EIIC COMPONENT"/>
    <property type="match status" value="1"/>
</dbReference>
<feature type="transmembrane region" description="Helical" evidence="9">
    <location>
        <begin position="134"/>
        <end position="157"/>
    </location>
</feature>
<sequence>MIQWLEDHLMEPLGKIAQNKYLQSIRDAFVIFALPIIITGSIFLIIANPPDEISGMPVLGPLVDAWVNAVEPIQAQLLFPFNLTFGIMAITVAFGVGYSLAQRKDDMDSVMAGILSMLAFFMTAFPVVDIEEIAFGEILAVLGGEGLFVAIILSILVTELMDFLTKRGFTFEMPASVPPYVVRSFRVVVPFMIILPLVWALQWIVYANFELTLPQAIMAMFQPLVTASNTYWAALGMILVMMVLWGMGIHGMNVVSSVVYPFWMSQLAANADAVAAGEQATGIVTEPFFHMFTHIGGSGVTLGLAIFMLFSASIQIKQVGKTSIVPSIFNINEPLIFGLPIVLNPILFIPFVMAPVVVVTINYIMFATGVMPPVVVQPPFTVPLGFGGFLATGGSFMAVLIQVLNVIVATIIYYPFFKRYEKQLVKQEQADAAEENEQTSSA</sequence>
<organism evidence="11 12">
    <name type="scientific">Salicibibacter halophilus</name>
    <dbReference type="NCBI Taxonomy" id="2502791"/>
    <lineage>
        <taxon>Bacteria</taxon>
        <taxon>Bacillati</taxon>
        <taxon>Bacillota</taxon>
        <taxon>Bacilli</taxon>
        <taxon>Bacillales</taxon>
        <taxon>Bacillaceae</taxon>
        <taxon>Salicibibacter</taxon>
    </lineage>
</organism>